<evidence type="ECO:0000256" key="6">
    <source>
        <dbReference type="ARBA" id="ARBA00023285"/>
    </source>
</evidence>
<gene>
    <name evidence="8" type="ORF">METZ01_LOCUS433477</name>
</gene>
<dbReference type="GO" id="GO:0008705">
    <property type="term" value="F:methionine synthase activity"/>
    <property type="evidence" value="ECO:0007669"/>
    <property type="project" value="TreeGrafter"/>
</dbReference>
<evidence type="ECO:0000313" key="8">
    <source>
        <dbReference type="EMBL" id="SVD80623.1"/>
    </source>
</evidence>
<protein>
    <recommendedName>
        <fullName evidence="7">Hcy-binding domain-containing protein</fullName>
    </recommendedName>
</protein>
<evidence type="ECO:0000256" key="3">
    <source>
        <dbReference type="ARBA" id="ARBA00022679"/>
    </source>
</evidence>
<dbReference type="GO" id="GO:0050667">
    <property type="term" value="P:homocysteine metabolic process"/>
    <property type="evidence" value="ECO:0007669"/>
    <property type="project" value="TreeGrafter"/>
</dbReference>
<evidence type="ECO:0000256" key="2">
    <source>
        <dbReference type="ARBA" id="ARBA00022603"/>
    </source>
</evidence>
<sequence length="91" mass="9979">MKFDEILGTQVLLLDGAMGTMVQNLTLQDSAFGGPAFKMLTDLLIFSRPDDLEGIHLKYLQAGANLIETNTFGASPLRLAEFDFKDIDLAD</sequence>
<evidence type="ECO:0000256" key="5">
    <source>
        <dbReference type="ARBA" id="ARBA00022723"/>
    </source>
</evidence>
<accession>A0A382YBH4</accession>
<dbReference type="InterPro" id="IPR003726">
    <property type="entry name" value="HCY_dom"/>
</dbReference>
<keyword evidence="4" id="KW-0949">S-adenosyl-L-methionine</keyword>
<feature type="domain" description="Hcy-binding" evidence="7">
    <location>
        <begin position="1"/>
        <end position="91"/>
    </location>
</feature>
<feature type="non-terminal residue" evidence="8">
    <location>
        <position position="91"/>
    </location>
</feature>
<keyword evidence="3" id="KW-0808">Transferase</keyword>
<dbReference type="GO" id="GO:0032259">
    <property type="term" value="P:methylation"/>
    <property type="evidence" value="ECO:0007669"/>
    <property type="project" value="UniProtKB-KW"/>
</dbReference>
<dbReference type="InterPro" id="IPR050554">
    <property type="entry name" value="Met_Synthase/Corrinoid"/>
</dbReference>
<organism evidence="8">
    <name type="scientific">marine metagenome</name>
    <dbReference type="NCBI Taxonomy" id="408172"/>
    <lineage>
        <taxon>unclassified sequences</taxon>
        <taxon>metagenomes</taxon>
        <taxon>ecological metagenomes</taxon>
    </lineage>
</organism>
<proteinExistence type="inferred from homology"/>
<dbReference type="PROSITE" id="PS50970">
    <property type="entry name" value="HCY"/>
    <property type="match status" value="1"/>
</dbReference>
<dbReference type="SUPFAM" id="SSF82282">
    <property type="entry name" value="Homocysteine S-methyltransferase"/>
    <property type="match status" value="1"/>
</dbReference>
<reference evidence="8" key="1">
    <citation type="submission" date="2018-05" db="EMBL/GenBank/DDBJ databases">
        <authorList>
            <person name="Lanie J.A."/>
            <person name="Ng W.-L."/>
            <person name="Kazmierczak K.M."/>
            <person name="Andrzejewski T.M."/>
            <person name="Davidsen T.M."/>
            <person name="Wayne K.J."/>
            <person name="Tettelin H."/>
            <person name="Glass J.I."/>
            <person name="Rusch D."/>
            <person name="Podicherti R."/>
            <person name="Tsui H.-C.T."/>
            <person name="Winkler M.E."/>
        </authorList>
    </citation>
    <scope>NUCLEOTIDE SEQUENCE</scope>
</reference>
<dbReference type="Gene3D" id="3.20.20.330">
    <property type="entry name" value="Homocysteine-binding-like domain"/>
    <property type="match status" value="1"/>
</dbReference>
<dbReference type="GO" id="GO:0046653">
    <property type="term" value="P:tetrahydrofolate metabolic process"/>
    <property type="evidence" value="ECO:0007669"/>
    <property type="project" value="TreeGrafter"/>
</dbReference>
<name>A0A382YBH4_9ZZZZ</name>
<dbReference type="InterPro" id="IPR036589">
    <property type="entry name" value="HCY_dom_sf"/>
</dbReference>
<dbReference type="Pfam" id="PF02574">
    <property type="entry name" value="S-methyl_trans"/>
    <property type="match status" value="1"/>
</dbReference>
<keyword evidence="6" id="KW-0170">Cobalt</keyword>
<dbReference type="PANTHER" id="PTHR45833:SF1">
    <property type="entry name" value="METHIONINE SYNTHASE"/>
    <property type="match status" value="1"/>
</dbReference>
<dbReference type="EMBL" id="UINC01174479">
    <property type="protein sequence ID" value="SVD80623.1"/>
    <property type="molecule type" value="Genomic_DNA"/>
</dbReference>
<dbReference type="AlphaFoldDB" id="A0A382YBH4"/>
<dbReference type="GO" id="GO:0046872">
    <property type="term" value="F:metal ion binding"/>
    <property type="evidence" value="ECO:0007669"/>
    <property type="project" value="UniProtKB-KW"/>
</dbReference>
<evidence type="ECO:0000259" key="7">
    <source>
        <dbReference type="PROSITE" id="PS50970"/>
    </source>
</evidence>
<dbReference type="GO" id="GO:0005829">
    <property type="term" value="C:cytosol"/>
    <property type="evidence" value="ECO:0007669"/>
    <property type="project" value="TreeGrafter"/>
</dbReference>
<comment type="similarity">
    <text evidence="1">Belongs to the vitamin-B12 dependent methionine synthase family.</text>
</comment>
<keyword evidence="5" id="KW-0479">Metal-binding</keyword>
<evidence type="ECO:0000256" key="1">
    <source>
        <dbReference type="ARBA" id="ARBA00010398"/>
    </source>
</evidence>
<dbReference type="PANTHER" id="PTHR45833">
    <property type="entry name" value="METHIONINE SYNTHASE"/>
    <property type="match status" value="1"/>
</dbReference>
<keyword evidence="2" id="KW-0489">Methyltransferase</keyword>
<evidence type="ECO:0000256" key="4">
    <source>
        <dbReference type="ARBA" id="ARBA00022691"/>
    </source>
</evidence>